<evidence type="ECO:0000256" key="2">
    <source>
        <dbReference type="ARBA" id="ARBA00022692"/>
    </source>
</evidence>
<keyword evidence="1" id="KW-0808">Transferase</keyword>
<organism evidence="8 9">
    <name type="scientific">Monosporascus cannonballus</name>
    <dbReference type="NCBI Taxonomy" id="155416"/>
    <lineage>
        <taxon>Eukaryota</taxon>
        <taxon>Fungi</taxon>
        <taxon>Dikarya</taxon>
        <taxon>Ascomycota</taxon>
        <taxon>Pezizomycotina</taxon>
        <taxon>Sordariomycetes</taxon>
        <taxon>Xylariomycetidae</taxon>
        <taxon>Xylariales</taxon>
        <taxon>Xylariales incertae sedis</taxon>
        <taxon>Monosporascus</taxon>
    </lineage>
</organism>
<accession>A0ABY0HKA8</accession>
<keyword evidence="2 7" id="KW-0812">Transmembrane</keyword>
<evidence type="ECO:0000256" key="5">
    <source>
        <dbReference type="ARBA" id="ARBA00023136"/>
    </source>
</evidence>
<dbReference type="PANTHER" id="PTHR23063">
    <property type="entry name" value="PHOSPHOLIPID ACYLTRANSFERASE"/>
    <property type="match status" value="1"/>
</dbReference>
<evidence type="ECO:0000256" key="4">
    <source>
        <dbReference type="ARBA" id="ARBA00023098"/>
    </source>
</evidence>
<keyword evidence="3 7" id="KW-1133">Transmembrane helix</keyword>
<evidence type="ECO:0000256" key="7">
    <source>
        <dbReference type="SAM" id="Phobius"/>
    </source>
</evidence>
<evidence type="ECO:0000256" key="6">
    <source>
        <dbReference type="ARBA" id="ARBA00023315"/>
    </source>
</evidence>
<dbReference type="Proteomes" id="UP000294003">
    <property type="component" value="Unassembled WGS sequence"/>
</dbReference>
<proteinExistence type="predicted"/>
<evidence type="ECO:0000256" key="1">
    <source>
        <dbReference type="ARBA" id="ARBA00022679"/>
    </source>
</evidence>
<comment type="caution">
    <text evidence="8">The sequence shown here is derived from an EMBL/GenBank/DDBJ whole genome shotgun (WGS) entry which is preliminary data.</text>
</comment>
<keyword evidence="9" id="KW-1185">Reference proteome</keyword>
<dbReference type="PANTHER" id="PTHR23063:SF60">
    <property type="entry name" value="LYSOPHOSPHATIDIC ACID:OLEOYL-COA ACYLTRANSFERASE 1"/>
    <property type="match status" value="1"/>
</dbReference>
<dbReference type="EMBL" id="QJNS01000015">
    <property type="protein sequence ID" value="RYO93837.1"/>
    <property type="molecule type" value="Genomic_DNA"/>
</dbReference>
<evidence type="ECO:0000313" key="8">
    <source>
        <dbReference type="EMBL" id="RYO93837.1"/>
    </source>
</evidence>
<keyword evidence="4" id="KW-0443">Lipid metabolism</keyword>
<feature type="transmembrane region" description="Helical" evidence="7">
    <location>
        <begin position="42"/>
        <end position="60"/>
    </location>
</feature>
<sequence length="329" mass="36099">MDQATFKPGRLLRLHLWSGISPFIPTSTPTSTFYTLVRSTVFLFRLPIFLTYCAVYFLFLAHLPLPLAFRKLLLWGMLGVPGIWWVDLQLDGVKRGSLSQQPKSRVPHPRSIIAAQFTSPVDALYLAAIFNPVFTISYPGTRKVQRISLFRAITLALSPPVSEPSSTAKLTTLRALIEQNPHRIIAVFPEMSTTNGKGILPLSPSLCSAPANAKIFPISMRYTPPDITTPVPGAYASFLWNLLSRPTHCIRVRIAEGITGASSGLEGVVNGITAEEASNGEHEGDLTPEEKSVIDHVGEALARLARNKRVGLSLCDKAGFVEAWNRGRK</sequence>
<protein>
    <recommendedName>
        <fullName evidence="10">Phospholipid/glycerol acyltransferase domain-containing protein</fullName>
    </recommendedName>
</protein>
<keyword evidence="6" id="KW-0012">Acyltransferase</keyword>
<evidence type="ECO:0000313" key="9">
    <source>
        <dbReference type="Proteomes" id="UP000294003"/>
    </source>
</evidence>
<name>A0ABY0HKA8_9PEZI</name>
<keyword evidence="5 7" id="KW-0472">Membrane</keyword>
<gene>
    <name evidence="8" type="ORF">DL762_000887</name>
</gene>
<reference evidence="8 9" key="1">
    <citation type="submission" date="2018-06" db="EMBL/GenBank/DDBJ databases">
        <title>Complete Genomes of Monosporascus.</title>
        <authorList>
            <person name="Robinson A.J."/>
            <person name="Natvig D.O."/>
        </authorList>
    </citation>
    <scope>NUCLEOTIDE SEQUENCE [LARGE SCALE GENOMIC DNA]</scope>
    <source>
        <strain evidence="8 9">CBS 609.92</strain>
    </source>
</reference>
<evidence type="ECO:0000256" key="3">
    <source>
        <dbReference type="ARBA" id="ARBA00022989"/>
    </source>
</evidence>
<evidence type="ECO:0008006" key="10">
    <source>
        <dbReference type="Google" id="ProtNLM"/>
    </source>
</evidence>